<dbReference type="PANTHER" id="PTHR33495:SF2">
    <property type="entry name" value="ANTI-SIGMA FACTOR ANTAGONIST TM_1081-RELATED"/>
    <property type="match status" value="1"/>
</dbReference>
<dbReference type="Gene3D" id="3.30.750.24">
    <property type="entry name" value="STAS domain"/>
    <property type="match status" value="1"/>
</dbReference>
<protein>
    <recommendedName>
        <fullName evidence="2">Anti-sigma factor antagonist</fullName>
    </recommendedName>
</protein>
<dbReference type="Proteomes" id="UP000658320">
    <property type="component" value="Unassembled WGS sequence"/>
</dbReference>
<proteinExistence type="inferred from homology"/>
<comment type="similarity">
    <text evidence="1 2">Belongs to the anti-sigma-factor antagonist family.</text>
</comment>
<evidence type="ECO:0000256" key="2">
    <source>
        <dbReference type="RuleBase" id="RU003749"/>
    </source>
</evidence>
<comment type="caution">
    <text evidence="4">The sequence shown here is derived from an EMBL/GenBank/DDBJ whole genome shotgun (WGS) entry which is preliminary data.</text>
</comment>
<keyword evidence="5" id="KW-1185">Reference proteome</keyword>
<name>A0A918FFJ8_9ACTN</name>
<evidence type="ECO:0000256" key="1">
    <source>
        <dbReference type="ARBA" id="ARBA00009013"/>
    </source>
</evidence>
<dbReference type="EMBL" id="BMSX01000015">
    <property type="protein sequence ID" value="GGR34942.1"/>
    <property type="molecule type" value="Genomic_DNA"/>
</dbReference>
<evidence type="ECO:0000313" key="5">
    <source>
        <dbReference type="Proteomes" id="UP000658320"/>
    </source>
</evidence>
<dbReference type="InterPro" id="IPR003658">
    <property type="entry name" value="Anti-sigma_ant"/>
</dbReference>
<dbReference type="PANTHER" id="PTHR33495">
    <property type="entry name" value="ANTI-SIGMA FACTOR ANTAGONIST TM_1081-RELATED-RELATED"/>
    <property type="match status" value="1"/>
</dbReference>
<evidence type="ECO:0000259" key="3">
    <source>
        <dbReference type="PROSITE" id="PS50801"/>
    </source>
</evidence>
<feature type="domain" description="STAS" evidence="3">
    <location>
        <begin position="49"/>
        <end position="158"/>
    </location>
</feature>
<dbReference type="NCBIfam" id="TIGR00377">
    <property type="entry name" value="ant_ant_sig"/>
    <property type="match status" value="1"/>
</dbReference>
<sequence length="169" mass="18625">MGLSRPARPRVIPICPYRTRPTGTERPFRTPHRHRFALAMSGNHNRSAPHHTERVVGGTTIVELRGEIDILTAPQISARLDILTAGPPRDLVLDLRPVSFIDCAGLSLLCRARNRVLAQHGRLRLVNDSTSFLRILRCAGLAGVFELYSRLPEALFRVPETAVVPAGVG</sequence>
<reference evidence="4" key="1">
    <citation type="journal article" date="2014" name="Int. J. Syst. Evol. Microbiol.">
        <title>Complete genome sequence of Corynebacterium casei LMG S-19264T (=DSM 44701T), isolated from a smear-ripened cheese.</title>
        <authorList>
            <consortium name="US DOE Joint Genome Institute (JGI-PGF)"/>
            <person name="Walter F."/>
            <person name="Albersmeier A."/>
            <person name="Kalinowski J."/>
            <person name="Ruckert C."/>
        </authorList>
    </citation>
    <scope>NUCLEOTIDE SEQUENCE</scope>
    <source>
        <strain evidence="4">JCM 4346</strain>
    </source>
</reference>
<gene>
    <name evidence="4" type="ORF">GCM10010251_58970</name>
</gene>
<organism evidence="4 5">
    <name type="scientific">Streptomyces aurantiogriseus</name>
    <dbReference type="NCBI Taxonomy" id="66870"/>
    <lineage>
        <taxon>Bacteria</taxon>
        <taxon>Bacillati</taxon>
        <taxon>Actinomycetota</taxon>
        <taxon>Actinomycetes</taxon>
        <taxon>Kitasatosporales</taxon>
        <taxon>Streptomycetaceae</taxon>
        <taxon>Streptomyces</taxon>
    </lineage>
</organism>
<reference evidence="4" key="2">
    <citation type="submission" date="2020-09" db="EMBL/GenBank/DDBJ databases">
        <authorList>
            <person name="Sun Q."/>
            <person name="Ohkuma M."/>
        </authorList>
    </citation>
    <scope>NUCLEOTIDE SEQUENCE</scope>
    <source>
        <strain evidence="4">JCM 4346</strain>
    </source>
</reference>
<accession>A0A918FFJ8</accession>
<dbReference type="Pfam" id="PF01740">
    <property type="entry name" value="STAS"/>
    <property type="match status" value="1"/>
</dbReference>
<evidence type="ECO:0000313" key="4">
    <source>
        <dbReference type="EMBL" id="GGR34942.1"/>
    </source>
</evidence>
<dbReference type="AlphaFoldDB" id="A0A918FFJ8"/>
<dbReference type="SUPFAM" id="SSF52091">
    <property type="entry name" value="SpoIIaa-like"/>
    <property type="match status" value="1"/>
</dbReference>
<dbReference type="InterPro" id="IPR036513">
    <property type="entry name" value="STAS_dom_sf"/>
</dbReference>
<dbReference type="GO" id="GO:0043856">
    <property type="term" value="F:anti-sigma factor antagonist activity"/>
    <property type="evidence" value="ECO:0007669"/>
    <property type="project" value="InterPro"/>
</dbReference>
<dbReference type="CDD" id="cd07043">
    <property type="entry name" value="STAS_anti-anti-sigma_factors"/>
    <property type="match status" value="1"/>
</dbReference>
<dbReference type="PROSITE" id="PS50801">
    <property type="entry name" value="STAS"/>
    <property type="match status" value="1"/>
</dbReference>
<dbReference type="InterPro" id="IPR002645">
    <property type="entry name" value="STAS_dom"/>
</dbReference>